<gene>
    <name evidence="4" type="ORF">COLO4_17628</name>
</gene>
<dbReference type="Proteomes" id="UP000187203">
    <property type="component" value="Unassembled WGS sequence"/>
</dbReference>
<dbReference type="InterPro" id="IPR000424">
    <property type="entry name" value="Primosome_PriB/ssb"/>
</dbReference>
<evidence type="ECO:0000256" key="3">
    <source>
        <dbReference type="SAM" id="MobiDB-lite"/>
    </source>
</evidence>
<dbReference type="GO" id="GO:0006264">
    <property type="term" value="P:mitochondrial DNA replication"/>
    <property type="evidence" value="ECO:0007669"/>
    <property type="project" value="TreeGrafter"/>
</dbReference>
<dbReference type="SUPFAM" id="SSF50249">
    <property type="entry name" value="Nucleic acid-binding proteins"/>
    <property type="match status" value="1"/>
</dbReference>
<dbReference type="GO" id="GO:0042645">
    <property type="term" value="C:mitochondrial nucleoid"/>
    <property type="evidence" value="ECO:0007669"/>
    <property type="project" value="TreeGrafter"/>
</dbReference>
<dbReference type="PANTHER" id="PTHR10302:SF23">
    <property type="entry name" value="PROTEIN OSB4, CHLOROPLASTIC"/>
    <property type="match status" value="1"/>
</dbReference>
<dbReference type="OrthoDB" id="669963at2759"/>
<dbReference type="InterPro" id="IPR011344">
    <property type="entry name" value="ssDNA-bd"/>
</dbReference>
<dbReference type="AlphaFoldDB" id="A0A1R3JBZ7"/>
<evidence type="ECO:0000313" key="4">
    <source>
        <dbReference type="EMBL" id="OMO92375.1"/>
    </source>
</evidence>
<keyword evidence="5" id="KW-1185">Reference proteome</keyword>
<dbReference type="PANTHER" id="PTHR10302">
    <property type="entry name" value="SINGLE-STRANDED DNA-BINDING PROTEIN"/>
    <property type="match status" value="1"/>
</dbReference>
<feature type="region of interest" description="Disordered" evidence="3">
    <location>
        <begin position="1"/>
        <end position="59"/>
    </location>
</feature>
<dbReference type="PROSITE" id="PS50935">
    <property type="entry name" value="SSB"/>
    <property type="match status" value="1"/>
</dbReference>
<dbReference type="InterPro" id="IPR012340">
    <property type="entry name" value="NA-bd_OB-fold"/>
</dbReference>
<protein>
    <submittedName>
        <fullName evidence="4">Primosome PriB/single-strand DNA-binding protein</fullName>
    </submittedName>
</protein>
<evidence type="ECO:0000256" key="2">
    <source>
        <dbReference type="PROSITE-ProRule" id="PRU00252"/>
    </source>
</evidence>
<dbReference type="Gene3D" id="2.40.50.140">
    <property type="entry name" value="Nucleic acid-binding proteins"/>
    <property type="match status" value="1"/>
</dbReference>
<dbReference type="EMBL" id="AWUE01016372">
    <property type="protein sequence ID" value="OMO92375.1"/>
    <property type="molecule type" value="Genomic_DNA"/>
</dbReference>
<evidence type="ECO:0000313" key="5">
    <source>
        <dbReference type="Proteomes" id="UP000187203"/>
    </source>
</evidence>
<accession>A0A1R3JBZ7</accession>
<keyword evidence="1 2" id="KW-0238">DNA-binding</keyword>
<name>A0A1R3JBZ7_9ROSI</name>
<organism evidence="4 5">
    <name type="scientific">Corchorus olitorius</name>
    <dbReference type="NCBI Taxonomy" id="93759"/>
    <lineage>
        <taxon>Eukaryota</taxon>
        <taxon>Viridiplantae</taxon>
        <taxon>Streptophyta</taxon>
        <taxon>Embryophyta</taxon>
        <taxon>Tracheophyta</taxon>
        <taxon>Spermatophyta</taxon>
        <taxon>Magnoliopsida</taxon>
        <taxon>eudicotyledons</taxon>
        <taxon>Gunneridae</taxon>
        <taxon>Pentapetalae</taxon>
        <taxon>rosids</taxon>
        <taxon>malvids</taxon>
        <taxon>Malvales</taxon>
        <taxon>Malvaceae</taxon>
        <taxon>Grewioideae</taxon>
        <taxon>Apeibeae</taxon>
        <taxon>Corchorus</taxon>
    </lineage>
</organism>
<evidence type="ECO:0000256" key="1">
    <source>
        <dbReference type="ARBA" id="ARBA00023125"/>
    </source>
</evidence>
<comment type="caution">
    <text evidence="4">The sequence shown here is derived from an EMBL/GenBank/DDBJ whole genome shotgun (WGS) entry which is preliminary data.</text>
</comment>
<proteinExistence type="predicted"/>
<feature type="compositionally biased region" description="Polar residues" evidence="3">
    <location>
        <begin position="1"/>
        <end position="34"/>
    </location>
</feature>
<sequence>MNSLTRTLAKFATSQSQQASRRWVTSHSVSTSPKRYTRAKKPAYSNPPAQEPTREWPRPAEIPYQSKVENSVRLSGYIRMPVQSQAASDGKYWAGTVIAQNPSSDPPLWIPIIFEGDLAHVAASHLKEDDHVYIDGQLTADPPSENNGQANVQVIVRTVNFVDESSKNTSIASGKQEGTLSHLAATGKSTVTAEDSWMDLLENPKEWKDYREQKRNGLVKPKHPDFKRKVGGLSLWLDSASKSVLSKLEGLQFDVPFQKSKDFQKSEEVNQLK</sequence>
<reference evidence="5" key="1">
    <citation type="submission" date="2013-09" db="EMBL/GenBank/DDBJ databases">
        <title>Corchorus olitorius genome sequencing.</title>
        <authorList>
            <person name="Alam M."/>
            <person name="Haque M.S."/>
            <person name="Islam M.S."/>
            <person name="Emdad E.M."/>
            <person name="Islam M.M."/>
            <person name="Ahmed B."/>
            <person name="Halim A."/>
            <person name="Hossen Q.M.M."/>
            <person name="Hossain M.Z."/>
            <person name="Ahmed R."/>
            <person name="Khan M.M."/>
            <person name="Islam R."/>
            <person name="Rashid M.M."/>
            <person name="Khan S.A."/>
            <person name="Rahman M.S."/>
            <person name="Alam M."/>
            <person name="Yahiya A.S."/>
            <person name="Khan M.S."/>
            <person name="Azam M.S."/>
            <person name="Haque T."/>
            <person name="Lashkar M.Z.H."/>
            <person name="Akhand A.I."/>
            <person name="Morshed G."/>
            <person name="Roy S."/>
            <person name="Uddin K.S."/>
            <person name="Rabeya T."/>
            <person name="Hossain A.S."/>
            <person name="Chowdhury A."/>
            <person name="Snigdha A.R."/>
            <person name="Mortoza M.S."/>
            <person name="Matin S.A."/>
            <person name="Hoque S.M.E."/>
            <person name="Islam M.K."/>
            <person name="Roy D.K."/>
            <person name="Haider R."/>
            <person name="Moosa M.M."/>
            <person name="Elias S.M."/>
            <person name="Hasan A.M."/>
            <person name="Jahan S."/>
            <person name="Shafiuddin M."/>
            <person name="Mahmood N."/>
            <person name="Shommy N.S."/>
        </authorList>
    </citation>
    <scope>NUCLEOTIDE SEQUENCE [LARGE SCALE GENOMIC DNA]</scope>
    <source>
        <strain evidence="5">cv. O-4</strain>
    </source>
</reference>
<feature type="non-terminal residue" evidence="4">
    <location>
        <position position="1"/>
    </location>
</feature>
<dbReference type="GO" id="GO:0003697">
    <property type="term" value="F:single-stranded DNA binding"/>
    <property type="evidence" value="ECO:0007669"/>
    <property type="project" value="InterPro"/>
</dbReference>